<dbReference type="Proteomes" id="UP001428341">
    <property type="component" value="Unassembled WGS sequence"/>
</dbReference>
<dbReference type="AlphaFoldDB" id="A0AAP0M201"/>
<comment type="caution">
    <text evidence="1">The sequence shown here is derived from an EMBL/GenBank/DDBJ whole genome shotgun (WGS) entry which is preliminary data.</text>
</comment>
<evidence type="ECO:0000313" key="1">
    <source>
        <dbReference type="EMBL" id="KAK9194560.1"/>
    </source>
</evidence>
<dbReference type="EMBL" id="JBCGBO010000006">
    <property type="protein sequence ID" value="KAK9194560.1"/>
    <property type="molecule type" value="Genomic_DNA"/>
</dbReference>
<sequence length="166" mass="18969">MAVAPNAITYDFESVLYEITPENPPTNPSPNNPCLIIQLRYTHQWKLKLQSDDDEDFIENITPEFRFLLCIPLDRLNEDNYISHILERDYGVHLQSCECNYLKAQISDFAAPLLLAKSNIRHQVIEMVVVLQVTKVECINDELTGEGSNQDLMECSGDNFDSFVSV</sequence>
<organism evidence="1 2">
    <name type="scientific">Citrus x changshan-huyou</name>
    <dbReference type="NCBI Taxonomy" id="2935761"/>
    <lineage>
        <taxon>Eukaryota</taxon>
        <taxon>Viridiplantae</taxon>
        <taxon>Streptophyta</taxon>
        <taxon>Embryophyta</taxon>
        <taxon>Tracheophyta</taxon>
        <taxon>Spermatophyta</taxon>
        <taxon>Magnoliopsida</taxon>
        <taxon>eudicotyledons</taxon>
        <taxon>Gunneridae</taxon>
        <taxon>Pentapetalae</taxon>
        <taxon>rosids</taxon>
        <taxon>malvids</taxon>
        <taxon>Sapindales</taxon>
        <taxon>Rutaceae</taxon>
        <taxon>Aurantioideae</taxon>
        <taxon>Citrus</taxon>
    </lineage>
</organism>
<name>A0AAP0M201_9ROSI</name>
<reference evidence="1 2" key="1">
    <citation type="submission" date="2024-05" db="EMBL/GenBank/DDBJ databases">
        <title>Haplotype-resolved chromosome-level genome assembly of Huyou (Citrus changshanensis).</title>
        <authorList>
            <person name="Miao C."/>
            <person name="Chen W."/>
            <person name="Wu Y."/>
            <person name="Wang L."/>
            <person name="Zhao S."/>
            <person name="Grierson D."/>
            <person name="Xu C."/>
            <person name="Chen K."/>
        </authorList>
    </citation>
    <scope>NUCLEOTIDE SEQUENCE [LARGE SCALE GENOMIC DNA]</scope>
    <source>
        <strain evidence="1">01-14</strain>
        <tissue evidence="1">Leaf</tissue>
    </source>
</reference>
<accession>A0AAP0M201</accession>
<keyword evidence="2" id="KW-1185">Reference proteome</keyword>
<evidence type="ECO:0000313" key="2">
    <source>
        <dbReference type="Proteomes" id="UP001428341"/>
    </source>
</evidence>
<protein>
    <submittedName>
        <fullName evidence="1">Uncharacterized protein</fullName>
    </submittedName>
</protein>
<gene>
    <name evidence="1" type="ORF">WN944_005267</name>
</gene>
<proteinExistence type="predicted"/>